<name>A0ABQ1YKM8_9BACL</name>
<gene>
    <name evidence="2" type="ORF">GCM10008013_29210</name>
</gene>
<feature type="region of interest" description="Disordered" evidence="1">
    <location>
        <begin position="1"/>
        <end position="45"/>
    </location>
</feature>
<sequence>MARRKKDELPPNVRKRGKGYTYRYDVPITNPDGSKGRSQKDTIQYPTPEEAYKAGILIEC</sequence>
<dbReference type="RefSeq" id="WP_188539947.1">
    <property type="nucleotide sequence ID" value="NZ_BMFT01000001.1"/>
</dbReference>
<evidence type="ECO:0008006" key="4">
    <source>
        <dbReference type="Google" id="ProtNLM"/>
    </source>
</evidence>
<evidence type="ECO:0000256" key="1">
    <source>
        <dbReference type="SAM" id="MobiDB-lite"/>
    </source>
</evidence>
<proteinExistence type="predicted"/>
<dbReference type="EMBL" id="BMFT01000001">
    <property type="protein sequence ID" value="GGH27628.1"/>
    <property type="molecule type" value="Genomic_DNA"/>
</dbReference>
<accession>A0ABQ1YKM8</accession>
<reference evidence="3" key="1">
    <citation type="journal article" date="2019" name="Int. J. Syst. Evol. Microbiol.">
        <title>The Global Catalogue of Microorganisms (GCM) 10K type strain sequencing project: providing services to taxonomists for standard genome sequencing and annotation.</title>
        <authorList>
            <consortium name="The Broad Institute Genomics Platform"/>
            <consortium name="The Broad Institute Genome Sequencing Center for Infectious Disease"/>
            <person name="Wu L."/>
            <person name="Ma J."/>
        </authorList>
    </citation>
    <scope>NUCLEOTIDE SEQUENCE [LARGE SCALE GENOMIC DNA]</scope>
    <source>
        <strain evidence="3">CGMCC 1.12769</strain>
    </source>
</reference>
<evidence type="ECO:0000313" key="3">
    <source>
        <dbReference type="Proteomes" id="UP000659344"/>
    </source>
</evidence>
<evidence type="ECO:0000313" key="2">
    <source>
        <dbReference type="EMBL" id="GGH27628.1"/>
    </source>
</evidence>
<dbReference type="Proteomes" id="UP000659344">
    <property type="component" value="Unassembled WGS sequence"/>
</dbReference>
<protein>
    <recommendedName>
        <fullName evidence="4">Integrase</fullName>
    </recommendedName>
</protein>
<keyword evidence="3" id="KW-1185">Reference proteome</keyword>
<organism evidence="2 3">
    <name type="scientific">Paenibacillus segetis</name>
    <dbReference type="NCBI Taxonomy" id="1325360"/>
    <lineage>
        <taxon>Bacteria</taxon>
        <taxon>Bacillati</taxon>
        <taxon>Bacillota</taxon>
        <taxon>Bacilli</taxon>
        <taxon>Bacillales</taxon>
        <taxon>Paenibacillaceae</taxon>
        <taxon>Paenibacillus</taxon>
    </lineage>
</organism>
<comment type="caution">
    <text evidence="2">The sequence shown here is derived from an EMBL/GenBank/DDBJ whole genome shotgun (WGS) entry which is preliminary data.</text>
</comment>